<feature type="domain" description="ABC transmembrane type-1" evidence="9">
    <location>
        <begin position="94"/>
        <end position="294"/>
    </location>
</feature>
<evidence type="ECO:0000256" key="7">
    <source>
        <dbReference type="ARBA" id="ARBA00023136"/>
    </source>
</evidence>
<keyword evidence="3" id="KW-0813">Transport</keyword>
<name>A0A6J6F8C3_9ZZZZ</name>
<gene>
    <name evidence="10" type="ORF">UFOPK1788_00142</name>
</gene>
<dbReference type="GO" id="GO:0055085">
    <property type="term" value="P:transmembrane transport"/>
    <property type="evidence" value="ECO:0007669"/>
    <property type="project" value="InterPro"/>
</dbReference>
<keyword evidence="6 8" id="KW-1133">Transmembrane helix</keyword>
<dbReference type="GO" id="GO:0005886">
    <property type="term" value="C:plasma membrane"/>
    <property type="evidence" value="ECO:0007669"/>
    <property type="project" value="UniProtKB-SubCell"/>
</dbReference>
<dbReference type="InterPro" id="IPR000515">
    <property type="entry name" value="MetI-like"/>
</dbReference>
<evidence type="ECO:0000256" key="4">
    <source>
        <dbReference type="ARBA" id="ARBA00022475"/>
    </source>
</evidence>
<organism evidence="10">
    <name type="scientific">freshwater metagenome</name>
    <dbReference type="NCBI Taxonomy" id="449393"/>
    <lineage>
        <taxon>unclassified sequences</taxon>
        <taxon>metagenomes</taxon>
        <taxon>ecological metagenomes</taxon>
    </lineage>
</organism>
<dbReference type="CDD" id="cd06261">
    <property type="entry name" value="TM_PBP2"/>
    <property type="match status" value="1"/>
</dbReference>
<dbReference type="AlphaFoldDB" id="A0A6J6F8C3"/>
<evidence type="ECO:0000256" key="5">
    <source>
        <dbReference type="ARBA" id="ARBA00022692"/>
    </source>
</evidence>
<comment type="subcellular location">
    <subcellularLocation>
        <location evidence="1">Cell membrane</location>
        <topology evidence="1">Multi-pass membrane protein</topology>
    </subcellularLocation>
</comment>
<feature type="transmembrane region" description="Helical" evidence="8">
    <location>
        <begin position="98"/>
        <end position="118"/>
    </location>
</feature>
<dbReference type="PROSITE" id="PS50928">
    <property type="entry name" value="ABC_TM1"/>
    <property type="match status" value="1"/>
</dbReference>
<evidence type="ECO:0000313" key="10">
    <source>
        <dbReference type="EMBL" id="CAB4584846.1"/>
    </source>
</evidence>
<dbReference type="SUPFAM" id="SSF161098">
    <property type="entry name" value="MetI-like"/>
    <property type="match status" value="1"/>
</dbReference>
<keyword evidence="5 8" id="KW-0812">Transmembrane</keyword>
<feature type="transmembrane region" description="Helical" evidence="8">
    <location>
        <begin position="130"/>
        <end position="150"/>
    </location>
</feature>
<evidence type="ECO:0000256" key="8">
    <source>
        <dbReference type="SAM" id="Phobius"/>
    </source>
</evidence>
<accession>A0A6J6F8C3</accession>
<evidence type="ECO:0000256" key="1">
    <source>
        <dbReference type="ARBA" id="ARBA00004651"/>
    </source>
</evidence>
<dbReference type="InterPro" id="IPR035906">
    <property type="entry name" value="MetI-like_sf"/>
</dbReference>
<sequence length="305" mass="32914">MPTDVTSPVRVTELPRQSVARRGSAYLYRHAKVRLALLLSAPLFWLGFVYIAALVALLITAFWSVDSFTGDILIEWNFDNVTTILTESVYQAVTLRTLGAAALVTIIDIALALPIAFVMAKVANKSVQRALVIAILMPLWASYLVKAYAWRNVLAEDGVLDWTLGLVGGNSPGYGFEGAILTLSYLWLPYVILPIYTALERVPDSLLDASSDLGARTWTTFRTVIMPLITPGIIAGSIFSFSLTLGDYIAVKIVGGATQTLGTLVYTNVGTANNLPLAAAIAFIPIAIIFIYLGAVRRTGALSNL</sequence>
<comment type="similarity">
    <text evidence="2">Belongs to the binding-protein-dependent transport system permease family. CysTW subfamily.</text>
</comment>
<evidence type="ECO:0000259" key="9">
    <source>
        <dbReference type="PROSITE" id="PS50928"/>
    </source>
</evidence>
<reference evidence="10" key="1">
    <citation type="submission" date="2020-05" db="EMBL/GenBank/DDBJ databases">
        <authorList>
            <person name="Chiriac C."/>
            <person name="Salcher M."/>
            <person name="Ghai R."/>
            <person name="Kavagutti S V."/>
        </authorList>
    </citation>
    <scope>NUCLEOTIDE SEQUENCE</scope>
</reference>
<feature type="transmembrane region" description="Helical" evidence="8">
    <location>
        <begin position="179"/>
        <end position="199"/>
    </location>
</feature>
<dbReference type="EMBL" id="CAEZUE010000008">
    <property type="protein sequence ID" value="CAB4584846.1"/>
    <property type="molecule type" value="Genomic_DNA"/>
</dbReference>
<keyword evidence="4" id="KW-1003">Cell membrane</keyword>
<dbReference type="Pfam" id="PF00528">
    <property type="entry name" value="BPD_transp_1"/>
    <property type="match status" value="1"/>
</dbReference>
<evidence type="ECO:0000256" key="2">
    <source>
        <dbReference type="ARBA" id="ARBA00007069"/>
    </source>
</evidence>
<evidence type="ECO:0000256" key="6">
    <source>
        <dbReference type="ARBA" id="ARBA00022989"/>
    </source>
</evidence>
<evidence type="ECO:0000256" key="3">
    <source>
        <dbReference type="ARBA" id="ARBA00022448"/>
    </source>
</evidence>
<keyword evidence="7 8" id="KW-0472">Membrane</keyword>
<proteinExistence type="inferred from homology"/>
<feature type="transmembrane region" description="Helical" evidence="8">
    <location>
        <begin position="35"/>
        <end position="63"/>
    </location>
</feature>
<dbReference type="PANTHER" id="PTHR42929:SF1">
    <property type="entry name" value="INNER MEMBRANE ABC TRANSPORTER PERMEASE PROTEIN YDCU-RELATED"/>
    <property type="match status" value="1"/>
</dbReference>
<dbReference type="PANTHER" id="PTHR42929">
    <property type="entry name" value="INNER MEMBRANE ABC TRANSPORTER PERMEASE PROTEIN YDCU-RELATED-RELATED"/>
    <property type="match status" value="1"/>
</dbReference>
<protein>
    <submittedName>
        <fullName evidence="10">Unannotated protein</fullName>
    </submittedName>
</protein>
<dbReference type="Gene3D" id="1.10.3720.10">
    <property type="entry name" value="MetI-like"/>
    <property type="match status" value="1"/>
</dbReference>
<feature type="transmembrane region" description="Helical" evidence="8">
    <location>
        <begin position="275"/>
        <end position="295"/>
    </location>
</feature>
<feature type="transmembrane region" description="Helical" evidence="8">
    <location>
        <begin position="220"/>
        <end position="241"/>
    </location>
</feature>